<dbReference type="InterPro" id="IPR041263">
    <property type="entry name" value="Gasdermin_PUB"/>
</dbReference>
<evidence type="ECO:0000256" key="3">
    <source>
        <dbReference type="ARBA" id="ARBA00009279"/>
    </source>
</evidence>
<evidence type="ECO:0000256" key="9">
    <source>
        <dbReference type="ARBA" id="ARBA00023136"/>
    </source>
</evidence>
<proteinExistence type="inferred from homology"/>
<dbReference type="RefSeq" id="XP_045154203.1">
    <property type="nucleotide sequence ID" value="XM_045298268.1"/>
</dbReference>
<evidence type="ECO:0000313" key="14">
    <source>
        <dbReference type="Proteomes" id="UP000694863"/>
    </source>
</evidence>
<protein>
    <submittedName>
        <fullName evidence="15">Gasdermin-D</fullName>
    </submittedName>
</protein>
<sequence length="484" mass="53457">MPSAFEGVARSVLLELDRHGDLIPVDSLRNATSFQPYCLLSRKPSTSWFWKSRYEAVNLSIRDILEPDGPEPELQRGGPFHFHDTVDGQLHGSVELSSLGQGKISGGATVSGSSSASMEVCSLRVDPSVWGVLQKERHLRKPEHKLLQQLRNQRANVFIVTEVLQTQQEVEVNRTRKQEGSGHFSLPGAVCLQGQGQGHLNWKKTVTIPSGSTLAFQVAQLVIDSEWDIIFFLDRRQSTFREPLTTTGLHPQGARLLPPSYLSSLMQSIWQNSRLQSDGLEGWALPTEDFTGLRTEVETQAELLEPLSCGLRRQLLEALGSLLPDMLALKALEEALEQGLSSKRVEPRDSPEGAVLECLVLHSRELATEPTAPIYYLLGALAALTETQHLLLAQALSTRSLSGQLELVESLLEQSSPWQVPKEVSLPLGSSWCEDTPAWVLLEECDLELQVDSPQVCWKPQAQGPTCALYAALVVLNRLAQEPC</sequence>
<keyword evidence="14" id="KW-1185">Reference proteome</keyword>
<keyword evidence="4" id="KW-1134">Transmembrane beta strand</keyword>
<keyword evidence="5" id="KW-1003">Cell membrane</keyword>
<dbReference type="InterPro" id="IPR007677">
    <property type="entry name" value="Gasdermin"/>
</dbReference>
<keyword evidence="8" id="KW-0812">Transmembrane</keyword>
<dbReference type="InterPro" id="IPR040460">
    <property type="entry name" value="Gasdermin_pore"/>
</dbReference>
<evidence type="ECO:0000256" key="7">
    <source>
        <dbReference type="ARBA" id="ARBA00022590"/>
    </source>
</evidence>
<evidence type="ECO:0000259" key="13">
    <source>
        <dbReference type="Pfam" id="PF17708"/>
    </source>
</evidence>
<evidence type="ECO:0000256" key="2">
    <source>
        <dbReference type="ARBA" id="ARBA00004651"/>
    </source>
</evidence>
<evidence type="ECO:0000256" key="11">
    <source>
        <dbReference type="ARBA" id="ARBA00023288"/>
    </source>
</evidence>
<comment type="subcellular location">
    <subcellularLocation>
        <location evidence="2">Cell membrane</location>
        <topology evidence="2">Multi-pass membrane protein</topology>
    </subcellularLocation>
    <subcellularLocation>
        <location evidence="1">Cytoplasm</location>
    </subcellularLocation>
</comment>
<keyword evidence="9" id="KW-0472">Membrane</keyword>
<dbReference type="Pfam" id="PF04598">
    <property type="entry name" value="Gasdermin"/>
    <property type="match status" value="1"/>
</dbReference>
<gene>
    <name evidence="15" type="primary">GSDMD</name>
</gene>
<dbReference type="Proteomes" id="UP000694863">
    <property type="component" value="Unplaced"/>
</dbReference>
<evidence type="ECO:0000256" key="8">
    <source>
        <dbReference type="ARBA" id="ARBA00022692"/>
    </source>
</evidence>
<keyword evidence="10" id="KW-0564">Palmitate</keyword>
<dbReference type="Pfam" id="PF17708">
    <property type="entry name" value="Gasdermin_C"/>
    <property type="match status" value="1"/>
</dbReference>
<dbReference type="RefSeq" id="XP_045154260.1">
    <property type="nucleotide sequence ID" value="XM_045298325.1"/>
</dbReference>
<dbReference type="RefSeq" id="XP_004697675.1">
    <property type="nucleotide sequence ID" value="XM_004697618.2"/>
</dbReference>
<keyword evidence="11" id="KW-0449">Lipoprotein</keyword>
<accession>A0ABM0IDP1</accession>
<dbReference type="GeneID" id="101661042"/>
<evidence type="ECO:0000259" key="12">
    <source>
        <dbReference type="Pfam" id="PF04598"/>
    </source>
</evidence>
<reference evidence="15" key="1">
    <citation type="submission" date="2025-08" db="UniProtKB">
        <authorList>
            <consortium name="RefSeq"/>
        </authorList>
    </citation>
    <scope>IDENTIFICATION</scope>
</reference>
<feature type="domain" description="Gasdermin pore forming" evidence="12">
    <location>
        <begin position="4"/>
        <end position="241"/>
    </location>
</feature>
<evidence type="ECO:0000256" key="6">
    <source>
        <dbReference type="ARBA" id="ARBA00022490"/>
    </source>
</evidence>
<dbReference type="PANTHER" id="PTHR16399">
    <property type="entry name" value="GASDERMIN"/>
    <property type="match status" value="1"/>
</dbReference>
<name>A0ABM0IDP1_ECHTE</name>
<organism evidence="14 15">
    <name type="scientific">Echinops telfairi</name>
    <name type="common">Lesser hedgehog tenrec</name>
    <dbReference type="NCBI Taxonomy" id="9371"/>
    <lineage>
        <taxon>Eukaryota</taxon>
        <taxon>Metazoa</taxon>
        <taxon>Chordata</taxon>
        <taxon>Craniata</taxon>
        <taxon>Vertebrata</taxon>
        <taxon>Euteleostomi</taxon>
        <taxon>Mammalia</taxon>
        <taxon>Eutheria</taxon>
        <taxon>Afrotheria</taxon>
        <taxon>Tenrecidae</taxon>
        <taxon>Tenrecinae</taxon>
        <taxon>Echinops</taxon>
    </lineage>
</organism>
<keyword evidence="7" id="KW-1210">Necrosis</keyword>
<comment type="similarity">
    <text evidence="3">Belongs to the gasdermin family.</text>
</comment>
<evidence type="ECO:0000313" key="15">
    <source>
        <dbReference type="RefSeq" id="XP_004697675.1"/>
    </source>
</evidence>
<evidence type="ECO:0000256" key="10">
    <source>
        <dbReference type="ARBA" id="ARBA00023139"/>
    </source>
</evidence>
<evidence type="ECO:0000256" key="5">
    <source>
        <dbReference type="ARBA" id="ARBA00022475"/>
    </source>
</evidence>
<keyword evidence="6" id="KW-0963">Cytoplasm</keyword>
<dbReference type="PANTHER" id="PTHR16399:SF15">
    <property type="entry name" value="GASDERMIN-D"/>
    <property type="match status" value="1"/>
</dbReference>
<feature type="domain" description="Gasdermin PUB" evidence="13">
    <location>
        <begin position="289"/>
        <end position="456"/>
    </location>
</feature>
<evidence type="ECO:0000256" key="4">
    <source>
        <dbReference type="ARBA" id="ARBA00022452"/>
    </source>
</evidence>
<evidence type="ECO:0000256" key="1">
    <source>
        <dbReference type="ARBA" id="ARBA00004496"/>
    </source>
</evidence>